<keyword evidence="1 3" id="KW-0597">Phosphoprotein</keyword>
<dbReference type="InterPro" id="IPR001789">
    <property type="entry name" value="Sig_transdc_resp-reg_receiver"/>
</dbReference>
<feature type="modified residue" description="4-aspartylphosphate" evidence="3">
    <location>
        <position position="171"/>
    </location>
</feature>
<dbReference type="SUPFAM" id="SSF52172">
    <property type="entry name" value="CheY-like"/>
    <property type="match status" value="1"/>
</dbReference>
<evidence type="ECO:0000259" key="4">
    <source>
        <dbReference type="PROSITE" id="PS50110"/>
    </source>
</evidence>
<dbReference type="InterPro" id="IPR011006">
    <property type="entry name" value="CheY-like_superfamily"/>
</dbReference>
<keyword evidence="5" id="KW-0238">DNA-binding</keyword>
<sequence length="253" mass="28727">MDKIIISHVGLMEKDLVLLRNLSHLDETWFGNFQLASEPGTMEGQILLVDVDKPESRSLWQRMKAATHFEKTIVISRSKQPVDDGAIHLTRPLIFRRLREALQQATQSDQQEAKTHVKNILVVDDNLPVRTFMKQKLHEILDFEAGVDVAESGEEALLKVRDCRYDLVFMDVMMPGMDGYQACRSIKQQVKTKVVMLTSKSSTLNRVKAKMSGCDGYITKPPEDRELAEVVRRYLGATKTETLIFPQLAALGR</sequence>
<dbReference type="OrthoDB" id="9800897at2"/>
<evidence type="ECO:0000313" key="6">
    <source>
        <dbReference type="Proteomes" id="UP000000238"/>
    </source>
</evidence>
<reference evidence="5 6" key="1">
    <citation type="journal article" date="2005" name="Nucleic Acids Res.">
        <title>Genomic blueprint of Hahella chejuensis, a marine microbe producing an algicidal agent.</title>
        <authorList>
            <person name="Jeong H."/>
            <person name="Yim J.H."/>
            <person name="Lee C."/>
            <person name="Choi S.-H."/>
            <person name="Park Y.K."/>
            <person name="Yoon S.H."/>
            <person name="Hur C.-G."/>
            <person name="Kang H.-Y."/>
            <person name="Kim D."/>
            <person name="Lee H.H."/>
            <person name="Park K.H."/>
            <person name="Park S.-H."/>
            <person name="Park H.-S."/>
            <person name="Lee H.K."/>
            <person name="Oh T.K."/>
            <person name="Kim J.F."/>
        </authorList>
    </citation>
    <scope>NUCLEOTIDE SEQUENCE [LARGE SCALE GENOMIC DNA]</scope>
    <source>
        <strain evidence="5 6">KCTC 2396</strain>
    </source>
</reference>
<gene>
    <name evidence="5" type="ordered locus">HCH_05827</name>
</gene>
<evidence type="ECO:0000256" key="2">
    <source>
        <dbReference type="ARBA" id="ARBA00023012"/>
    </source>
</evidence>
<accession>Q2SA47</accession>
<dbReference type="GO" id="GO:0000160">
    <property type="term" value="P:phosphorelay signal transduction system"/>
    <property type="evidence" value="ECO:0007669"/>
    <property type="project" value="UniProtKB-KW"/>
</dbReference>
<dbReference type="Gene3D" id="3.40.50.2300">
    <property type="match status" value="1"/>
</dbReference>
<dbReference type="GO" id="GO:0003677">
    <property type="term" value="F:DNA binding"/>
    <property type="evidence" value="ECO:0007669"/>
    <property type="project" value="UniProtKB-KW"/>
</dbReference>
<dbReference type="RefSeq" id="WP_011399536.1">
    <property type="nucleotide sequence ID" value="NC_007645.1"/>
</dbReference>
<dbReference type="eggNOG" id="COG0745">
    <property type="taxonomic scope" value="Bacteria"/>
</dbReference>
<keyword evidence="6" id="KW-1185">Reference proteome</keyword>
<evidence type="ECO:0000313" key="5">
    <source>
        <dbReference type="EMBL" id="ABC32477.1"/>
    </source>
</evidence>
<evidence type="ECO:0000256" key="1">
    <source>
        <dbReference type="ARBA" id="ARBA00022553"/>
    </source>
</evidence>
<dbReference type="Pfam" id="PF00072">
    <property type="entry name" value="Response_reg"/>
    <property type="match status" value="1"/>
</dbReference>
<evidence type="ECO:0000256" key="3">
    <source>
        <dbReference type="PROSITE-ProRule" id="PRU00169"/>
    </source>
</evidence>
<dbReference type="STRING" id="349521.HCH_05827"/>
<dbReference type="CDD" id="cd17546">
    <property type="entry name" value="REC_hyHK_CKI1_RcsC-like"/>
    <property type="match status" value="1"/>
</dbReference>
<dbReference type="HOGENOM" id="CLU_089328_0_0_6"/>
<dbReference type="PANTHER" id="PTHR45339:SF1">
    <property type="entry name" value="HYBRID SIGNAL TRANSDUCTION HISTIDINE KINASE J"/>
    <property type="match status" value="1"/>
</dbReference>
<dbReference type="PROSITE" id="PS50110">
    <property type="entry name" value="RESPONSE_REGULATORY"/>
    <property type="match status" value="1"/>
</dbReference>
<organism evidence="5 6">
    <name type="scientific">Hahella chejuensis (strain KCTC 2396)</name>
    <dbReference type="NCBI Taxonomy" id="349521"/>
    <lineage>
        <taxon>Bacteria</taxon>
        <taxon>Pseudomonadati</taxon>
        <taxon>Pseudomonadota</taxon>
        <taxon>Gammaproteobacteria</taxon>
        <taxon>Oceanospirillales</taxon>
        <taxon>Hahellaceae</taxon>
        <taxon>Hahella</taxon>
    </lineage>
</organism>
<dbReference type="PANTHER" id="PTHR45339">
    <property type="entry name" value="HYBRID SIGNAL TRANSDUCTION HISTIDINE KINASE J"/>
    <property type="match status" value="1"/>
</dbReference>
<dbReference type="Proteomes" id="UP000000238">
    <property type="component" value="Chromosome"/>
</dbReference>
<protein>
    <submittedName>
        <fullName evidence="5">Response regulator consisting of a CheY-like receiver domain and a winged-helix DNA-binding domain</fullName>
    </submittedName>
</protein>
<name>Q2SA47_HAHCH</name>
<dbReference type="SMART" id="SM00448">
    <property type="entry name" value="REC"/>
    <property type="match status" value="1"/>
</dbReference>
<feature type="domain" description="Response regulatory" evidence="4">
    <location>
        <begin position="119"/>
        <end position="235"/>
    </location>
</feature>
<proteinExistence type="predicted"/>
<dbReference type="EMBL" id="CP000155">
    <property type="protein sequence ID" value="ABC32477.1"/>
    <property type="molecule type" value="Genomic_DNA"/>
</dbReference>
<dbReference type="AlphaFoldDB" id="Q2SA47"/>
<dbReference type="KEGG" id="hch:HCH_05827"/>
<keyword evidence="2" id="KW-0902">Two-component regulatory system</keyword>